<dbReference type="AlphaFoldDB" id="A0A7S3PT72"/>
<gene>
    <name evidence="1" type="ORF">ASTO00021_LOCUS19496</name>
</gene>
<evidence type="ECO:0000313" key="1">
    <source>
        <dbReference type="EMBL" id="CAE0449523.1"/>
    </source>
</evidence>
<proteinExistence type="predicted"/>
<name>A0A7S3PT72_9STRA</name>
<protein>
    <submittedName>
        <fullName evidence="1">Uncharacterized protein</fullName>
    </submittedName>
</protein>
<sequence length="176" mass="19956">MPQENWPCTKYKVDLTGDMGRCKCGWLQADHKAARRKIIKDEFKKKEKANTTEIVDLKAVEKAAEACENFRVDLNNGFQICSCGWDKKAHDEAAIKRAAAATEEKNMVASMRIDERKLAMENGHPCAIFEVDIANNAGGYGVCICGFNRQDHMEFKKVPDEWLKRKEGLTPPKEFT</sequence>
<organism evidence="1">
    <name type="scientific">Aplanochytrium stocchinoi</name>
    <dbReference type="NCBI Taxonomy" id="215587"/>
    <lineage>
        <taxon>Eukaryota</taxon>
        <taxon>Sar</taxon>
        <taxon>Stramenopiles</taxon>
        <taxon>Bigyra</taxon>
        <taxon>Labyrinthulomycetes</taxon>
        <taxon>Thraustochytrida</taxon>
        <taxon>Thraustochytriidae</taxon>
        <taxon>Aplanochytrium</taxon>
    </lineage>
</organism>
<reference evidence="1" key="1">
    <citation type="submission" date="2021-01" db="EMBL/GenBank/DDBJ databases">
        <authorList>
            <person name="Corre E."/>
            <person name="Pelletier E."/>
            <person name="Niang G."/>
            <person name="Scheremetjew M."/>
            <person name="Finn R."/>
            <person name="Kale V."/>
            <person name="Holt S."/>
            <person name="Cochrane G."/>
            <person name="Meng A."/>
            <person name="Brown T."/>
            <person name="Cohen L."/>
        </authorList>
    </citation>
    <scope>NUCLEOTIDE SEQUENCE</scope>
    <source>
        <strain evidence="1">GSBS06</strain>
    </source>
</reference>
<accession>A0A7S3PT72</accession>
<dbReference type="EMBL" id="HBIN01028675">
    <property type="protein sequence ID" value="CAE0449523.1"/>
    <property type="molecule type" value="Transcribed_RNA"/>
</dbReference>